<comment type="caution">
    <text evidence="1">The sequence shown here is derived from an EMBL/GenBank/DDBJ whole genome shotgun (WGS) entry which is preliminary data.</text>
</comment>
<dbReference type="InterPro" id="IPR036397">
    <property type="entry name" value="RNaseH_sf"/>
</dbReference>
<proteinExistence type="predicted"/>
<dbReference type="Proteomes" id="UP000436088">
    <property type="component" value="Unassembled WGS sequence"/>
</dbReference>
<name>A0A6A3CZD3_HIBSY</name>
<dbReference type="AlphaFoldDB" id="A0A6A3CZD3"/>
<evidence type="ECO:0000313" key="1">
    <source>
        <dbReference type="EMBL" id="KAE8734650.1"/>
    </source>
</evidence>
<reference evidence="1" key="1">
    <citation type="submission" date="2019-09" db="EMBL/GenBank/DDBJ databases">
        <title>Draft genome information of white flower Hibiscus syriacus.</title>
        <authorList>
            <person name="Kim Y.-M."/>
        </authorList>
    </citation>
    <scope>NUCLEOTIDE SEQUENCE [LARGE SCALE GENOMIC DNA]</scope>
    <source>
        <strain evidence="1">YM2019G1</strain>
    </source>
</reference>
<gene>
    <name evidence="1" type="ORF">F3Y22_tig00000738pilonHSYRG00155</name>
</gene>
<dbReference type="Gene3D" id="3.30.420.10">
    <property type="entry name" value="Ribonuclease H-like superfamily/Ribonuclease H"/>
    <property type="match status" value="2"/>
</dbReference>
<keyword evidence="2" id="KW-1185">Reference proteome</keyword>
<dbReference type="EMBL" id="VEPZ02000065">
    <property type="protein sequence ID" value="KAE8734650.1"/>
    <property type="molecule type" value="Genomic_DNA"/>
</dbReference>
<evidence type="ECO:0000313" key="2">
    <source>
        <dbReference type="Proteomes" id="UP000436088"/>
    </source>
</evidence>
<protein>
    <submittedName>
        <fullName evidence="1">Uncharacterized protein</fullName>
    </submittedName>
</protein>
<accession>A0A6A3CZD3</accession>
<organism evidence="1 2">
    <name type="scientific">Hibiscus syriacus</name>
    <name type="common">Rose of Sharon</name>
    <dbReference type="NCBI Taxonomy" id="106335"/>
    <lineage>
        <taxon>Eukaryota</taxon>
        <taxon>Viridiplantae</taxon>
        <taxon>Streptophyta</taxon>
        <taxon>Embryophyta</taxon>
        <taxon>Tracheophyta</taxon>
        <taxon>Spermatophyta</taxon>
        <taxon>Magnoliopsida</taxon>
        <taxon>eudicotyledons</taxon>
        <taxon>Gunneridae</taxon>
        <taxon>Pentapetalae</taxon>
        <taxon>rosids</taxon>
        <taxon>malvids</taxon>
        <taxon>Malvales</taxon>
        <taxon>Malvaceae</taxon>
        <taxon>Malvoideae</taxon>
        <taxon>Hibiscus</taxon>
    </lineage>
</organism>
<sequence>MASENKLLGDTFLMVDGAALVTEVLTDSERTERCLSSIYQNMIKHQDMVVGLDIIWVGSYEDNPLPVICTRVVCVLITLQTGGRFYIKQFLDKQSFRNLVDLGALALDVLQQPRLRAVGVRRLASEVLSLPFESRSLSMTPVGLINPWSLNRDKIEGVATDAYV</sequence>
<dbReference type="GO" id="GO:0003676">
    <property type="term" value="F:nucleic acid binding"/>
    <property type="evidence" value="ECO:0007669"/>
    <property type="project" value="InterPro"/>
</dbReference>